<evidence type="ECO:0000313" key="3">
    <source>
        <dbReference type="Proteomes" id="UP001610563"/>
    </source>
</evidence>
<comment type="caution">
    <text evidence="2">The sequence shown here is derived from an EMBL/GenBank/DDBJ whole genome shotgun (WGS) entry which is preliminary data.</text>
</comment>
<keyword evidence="1" id="KW-0472">Membrane</keyword>
<protein>
    <submittedName>
        <fullName evidence="2">Uncharacterized protein</fullName>
    </submittedName>
</protein>
<evidence type="ECO:0000256" key="1">
    <source>
        <dbReference type="SAM" id="Phobius"/>
    </source>
</evidence>
<name>A0ABR4FUB7_9EURO</name>
<reference evidence="2 3" key="1">
    <citation type="submission" date="2024-07" db="EMBL/GenBank/DDBJ databases">
        <title>Section-level genome sequencing and comparative genomics of Aspergillus sections Usti and Cavernicolus.</title>
        <authorList>
            <consortium name="Lawrence Berkeley National Laboratory"/>
            <person name="Nybo J.L."/>
            <person name="Vesth T.C."/>
            <person name="Theobald S."/>
            <person name="Frisvad J.C."/>
            <person name="Larsen T.O."/>
            <person name="Kjaerboelling I."/>
            <person name="Rothschild-Mancinelli K."/>
            <person name="Lyhne E.K."/>
            <person name="Kogle M.E."/>
            <person name="Barry K."/>
            <person name="Clum A."/>
            <person name="Na H."/>
            <person name="Ledsgaard L."/>
            <person name="Lin J."/>
            <person name="Lipzen A."/>
            <person name="Kuo A."/>
            <person name="Riley R."/>
            <person name="Mondo S."/>
            <person name="Labutti K."/>
            <person name="Haridas S."/>
            <person name="Pangalinan J."/>
            <person name="Salamov A.A."/>
            <person name="Simmons B.A."/>
            <person name="Magnuson J.K."/>
            <person name="Chen J."/>
            <person name="Drula E."/>
            <person name="Henrissat B."/>
            <person name="Wiebenga A."/>
            <person name="Lubbers R.J."/>
            <person name="Gomes A.C."/>
            <person name="Makela M.R."/>
            <person name="Stajich J."/>
            <person name="Grigoriev I.V."/>
            <person name="Mortensen U.H."/>
            <person name="De Vries R.P."/>
            <person name="Baker S.E."/>
            <person name="Andersen M.R."/>
        </authorList>
    </citation>
    <scope>NUCLEOTIDE SEQUENCE [LARGE SCALE GENOMIC DNA]</scope>
    <source>
        <strain evidence="2 3">CBS 209.92</strain>
    </source>
</reference>
<accession>A0ABR4FUB7</accession>
<keyword evidence="1" id="KW-1133">Transmembrane helix</keyword>
<gene>
    <name evidence="2" type="ORF">BJX66DRAFT_20144</name>
</gene>
<organism evidence="2 3">
    <name type="scientific">Aspergillus keveii</name>
    <dbReference type="NCBI Taxonomy" id="714993"/>
    <lineage>
        <taxon>Eukaryota</taxon>
        <taxon>Fungi</taxon>
        <taxon>Dikarya</taxon>
        <taxon>Ascomycota</taxon>
        <taxon>Pezizomycotina</taxon>
        <taxon>Eurotiomycetes</taxon>
        <taxon>Eurotiomycetidae</taxon>
        <taxon>Eurotiales</taxon>
        <taxon>Aspergillaceae</taxon>
        <taxon>Aspergillus</taxon>
        <taxon>Aspergillus subgen. Nidulantes</taxon>
    </lineage>
</organism>
<keyword evidence="1" id="KW-0812">Transmembrane</keyword>
<proteinExistence type="predicted"/>
<feature type="transmembrane region" description="Helical" evidence="1">
    <location>
        <begin position="29"/>
        <end position="49"/>
    </location>
</feature>
<sequence>MHITPERASHGTSRLFCCMMLCLHWKISTYVGTIGFLFGVLLFLCAFAWEAGTQNGFGKAMRGRVRRGMSGSAGMGMLADWKAACYEER</sequence>
<evidence type="ECO:0000313" key="2">
    <source>
        <dbReference type="EMBL" id="KAL2786856.1"/>
    </source>
</evidence>
<dbReference type="Proteomes" id="UP001610563">
    <property type="component" value="Unassembled WGS sequence"/>
</dbReference>
<keyword evidence="3" id="KW-1185">Reference proteome</keyword>
<dbReference type="EMBL" id="JBFTWV010000108">
    <property type="protein sequence ID" value="KAL2786856.1"/>
    <property type="molecule type" value="Genomic_DNA"/>
</dbReference>